<feature type="compositionally biased region" description="Low complexity" evidence="2">
    <location>
        <begin position="73"/>
        <end position="84"/>
    </location>
</feature>
<dbReference type="AlphaFoldDB" id="A0A059AJD7"/>
<feature type="compositionally biased region" description="Polar residues" evidence="2">
    <location>
        <begin position="422"/>
        <end position="436"/>
    </location>
</feature>
<evidence type="ECO:0000313" key="3">
    <source>
        <dbReference type="EMBL" id="KCW54137.1"/>
    </source>
</evidence>
<feature type="compositionally biased region" description="Basic and acidic residues" evidence="2">
    <location>
        <begin position="61"/>
        <end position="70"/>
    </location>
</feature>
<feature type="compositionally biased region" description="Low complexity" evidence="2">
    <location>
        <begin position="105"/>
        <end position="118"/>
    </location>
</feature>
<evidence type="ECO:0000256" key="2">
    <source>
        <dbReference type="SAM" id="MobiDB-lite"/>
    </source>
</evidence>
<proteinExistence type="predicted"/>
<gene>
    <name evidence="3" type="ORF">EUGRSUZ_I00114</name>
</gene>
<feature type="compositionally biased region" description="Polar residues" evidence="2">
    <location>
        <begin position="42"/>
        <end position="51"/>
    </location>
</feature>
<dbReference type="Gramene" id="KCW54137">
    <property type="protein sequence ID" value="KCW54137"/>
    <property type="gene ID" value="EUGRSUZ_I00114"/>
</dbReference>
<feature type="compositionally biased region" description="Basic and acidic residues" evidence="2">
    <location>
        <begin position="185"/>
        <end position="201"/>
    </location>
</feature>
<feature type="compositionally biased region" description="Basic and acidic residues" evidence="2">
    <location>
        <begin position="228"/>
        <end position="359"/>
    </location>
</feature>
<dbReference type="InterPro" id="IPR036869">
    <property type="entry name" value="J_dom_sf"/>
</dbReference>
<feature type="region of interest" description="Disordered" evidence="2">
    <location>
        <begin position="1"/>
        <end position="491"/>
    </location>
</feature>
<sequence length="613" mass="68002">MNDLDGLFAPDFGLKSQVKSAPMSAPKPSPNSRSFPADPDPVSSSRGAQRSENLENYGGFDRTKGPRKPDFGSAPVSGSKSSSSLPRYDKPVYDEGDDDGDVLDRVLGSKGSSSASGGDHFDDLLAGVGKKDDGPRSRAAKNGDKGMQHFDALLPGFGRKSSPIGREEHARNTNAAASSAAMKAAMDRAEAKFRHAKEVRGRGSTKAARSKDTQLEEDENVYDSQEQAFKEKQREEEEREQRRLEKERERAREIERERARQAVERATREARLRAERAALEKANAEVRERAERAAVQRAQAEARERAANEAKERAEKAAAEAREREAREKAAEARIRAERAAVERATADVRQRATTEARQKAAAAAAGASRASQASNDNDLDSFFEMGSHATTAPRPRVNSSDPEFDTKTQKRQRPEAAKPSAATSSNIKKPSSTANLADDLSSLFGGAAPSREFQEVEGETEERRRARLERHQRTQERTAKALAEKNQRDLQTLKEQEERHRIAETLDVEIKRWAAGKEGNLRALLSTLQYVLWPECGWEPVSLTDLIAAASVKKFYRKATLCIHPDKVQQKGANLQQKYIAEKVFDFLKLGTNLIQRSSSELLRQPFSFKLF</sequence>
<feature type="compositionally biased region" description="Basic and acidic residues" evidence="2">
    <location>
        <begin position="462"/>
        <end position="491"/>
    </location>
</feature>
<accession>A0A059AJD7</accession>
<organism evidence="3">
    <name type="scientific">Eucalyptus grandis</name>
    <name type="common">Flooded gum</name>
    <dbReference type="NCBI Taxonomy" id="71139"/>
    <lineage>
        <taxon>Eukaryota</taxon>
        <taxon>Viridiplantae</taxon>
        <taxon>Streptophyta</taxon>
        <taxon>Embryophyta</taxon>
        <taxon>Tracheophyta</taxon>
        <taxon>Spermatophyta</taxon>
        <taxon>Magnoliopsida</taxon>
        <taxon>eudicotyledons</taxon>
        <taxon>Gunneridae</taxon>
        <taxon>Pentapetalae</taxon>
        <taxon>rosids</taxon>
        <taxon>malvids</taxon>
        <taxon>Myrtales</taxon>
        <taxon>Myrtaceae</taxon>
        <taxon>Myrtoideae</taxon>
        <taxon>Eucalypteae</taxon>
        <taxon>Eucalyptus</taxon>
    </lineage>
</organism>
<dbReference type="Gene3D" id="1.10.287.110">
    <property type="entry name" value="DnaJ domain"/>
    <property type="match status" value="1"/>
</dbReference>
<keyword evidence="1" id="KW-0175">Coiled coil</keyword>
<name>A0A059AJD7_EUCGR</name>
<feature type="compositionally biased region" description="Low complexity" evidence="2">
    <location>
        <begin position="172"/>
        <end position="184"/>
    </location>
</feature>
<feature type="compositionally biased region" description="Basic and acidic residues" evidence="2">
    <location>
        <begin position="119"/>
        <end position="148"/>
    </location>
</feature>
<feature type="compositionally biased region" description="Basic and acidic residues" evidence="2">
    <location>
        <begin position="405"/>
        <end position="417"/>
    </location>
</feature>
<dbReference type="SUPFAM" id="SSF46565">
    <property type="entry name" value="Chaperone J-domain"/>
    <property type="match status" value="1"/>
</dbReference>
<evidence type="ECO:0000256" key="1">
    <source>
        <dbReference type="ARBA" id="ARBA00023054"/>
    </source>
</evidence>
<dbReference type="FunFam" id="1.10.287.110:FF:000009">
    <property type="entry name" value="Auxilin-related protein 1"/>
    <property type="match status" value="1"/>
</dbReference>
<protein>
    <recommendedName>
        <fullName evidence="4">J domain-containing protein</fullName>
    </recommendedName>
</protein>
<dbReference type="PANTHER" id="PTHR23172:SF19">
    <property type="entry name" value="J DOMAIN-CONTAINING PROTEIN"/>
    <property type="match status" value="1"/>
</dbReference>
<dbReference type="EMBL" id="KK198761">
    <property type="protein sequence ID" value="KCW54137.1"/>
    <property type="molecule type" value="Genomic_DNA"/>
</dbReference>
<dbReference type="PANTHER" id="PTHR23172">
    <property type="entry name" value="AUXILIN/CYCLIN G-ASSOCIATED KINASE-RELATED"/>
    <property type="match status" value="1"/>
</dbReference>
<feature type="compositionally biased region" description="Low complexity" evidence="2">
    <location>
        <begin position="360"/>
        <end position="375"/>
    </location>
</feature>
<reference evidence="3" key="1">
    <citation type="submission" date="2013-07" db="EMBL/GenBank/DDBJ databases">
        <title>The genome of Eucalyptus grandis.</title>
        <authorList>
            <person name="Schmutz J."/>
            <person name="Hayes R."/>
            <person name="Myburg A."/>
            <person name="Tuskan G."/>
            <person name="Grattapaglia D."/>
            <person name="Rokhsar D.S."/>
        </authorList>
    </citation>
    <scope>NUCLEOTIDE SEQUENCE</scope>
    <source>
        <tissue evidence="3">Leaf extractions</tissue>
    </source>
</reference>
<evidence type="ECO:0008006" key="4">
    <source>
        <dbReference type="Google" id="ProtNLM"/>
    </source>
</evidence>
<feature type="compositionally biased region" description="Low complexity" evidence="2">
    <location>
        <begin position="19"/>
        <end position="32"/>
    </location>
</feature>